<dbReference type="Pfam" id="PF00400">
    <property type="entry name" value="WD40"/>
    <property type="match status" value="5"/>
</dbReference>
<dbReference type="Gene3D" id="2.130.10.10">
    <property type="entry name" value="YVTN repeat-like/Quinoprotein amine dehydrogenase"/>
    <property type="match status" value="4"/>
</dbReference>
<dbReference type="InterPro" id="IPR011429">
    <property type="entry name" value="Cyt_c_Planctomycete-type"/>
</dbReference>
<feature type="chain" id="PRO_5030803582" evidence="8">
    <location>
        <begin position="19"/>
        <end position="762"/>
    </location>
</feature>
<dbReference type="AlphaFoldDB" id="A0A7W7YFE5"/>
<dbReference type="SUPFAM" id="SSF50998">
    <property type="entry name" value="Quinoprotein alcohol dehydrogenase-like"/>
    <property type="match status" value="1"/>
</dbReference>
<dbReference type="PROSITE" id="PS50082">
    <property type="entry name" value="WD_REPEATS_2"/>
    <property type="match status" value="5"/>
</dbReference>
<dbReference type="PROSITE" id="PS50294">
    <property type="entry name" value="WD_REPEATS_REGION"/>
    <property type="match status" value="2"/>
</dbReference>
<name>A0A7W7YFE5_9BACT</name>
<evidence type="ECO:0000313" key="11">
    <source>
        <dbReference type="Proteomes" id="UP000590740"/>
    </source>
</evidence>
<dbReference type="GO" id="GO:0009055">
    <property type="term" value="F:electron transfer activity"/>
    <property type="evidence" value="ECO:0007669"/>
    <property type="project" value="InterPro"/>
</dbReference>
<keyword evidence="8" id="KW-0732">Signal</keyword>
<evidence type="ECO:0000256" key="2">
    <source>
        <dbReference type="ARBA" id="ARBA00022723"/>
    </source>
</evidence>
<dbReference type="PRINTS" id="PR00320">
    <property type="entry name" value="GPROTEINBRPT"/>
</dbReference>
<evidence type="ECO:0000256" key="3">
    <source>
        <dbReference type="ARBA" id="ARBA00022737"/>
    </source>
</evidence>
<evidence type="ECO:0000256" key="7">
    <source>
        <dbReference type="SAM" id="Coils"/>
    </source>
</evidence>
<evidence type="ECO:0000313" key="10">
    <source>
        <dbReference type="EMBL" id="MBB5035109.1"/>
    </source>
</evidence>
<dbReference type="InterPro" id="IPR011047">
    <property type="entry name" value="Quinoprotein_ADH-like_sf"/>
</dbReference>
<dbReference type="InterPro" id="IPR001680">
    <property type="entry name" value="WD40_rpt"/>
</dbReference>
<keyword evidence="3" id="KW-0677">Repeat</keyword>
<sequence>MKPHALLALCCLTSAATAAEELDYYRDVYPFLKANCISCHNKTTAKADLNMETPELMIKGGENGPSIIPGKGAESLIVQASLHTNDMEMPPPNNKSGAVNLIPEQIAILKKWIDQGAKGSVMEERAVVLQAFSASIDPIYTVALTRDGRYVACGRSNHIYVYDLATRQFIAQLSDPAEKNGAAHRALVQSLAFSPDGTRLASGSYREVKIWKLAEGKPTTSGEKSSSAPANADLVKKIAAAGKLTVLNSAMSADGKQVVTGCADGSVRVWDVASTKQLAEMRGGVAAAKKMAELDWAIAAQTLEQTFQKSEITRVETQEKALDVLLGKAKEAIVAMNKVLPEKQKAVPATTEAKTSAQKVVDEVAARIKALPAGGKADAALEKQLKDAQDKLITAKMTEVSAQAAVSAAQSNVKDAEEDMKRITDAKAANAKIVEAANKAIASAKALQDKAAAEQAELKKSLAAATVKPAAVSFSADGRRVAGFFEDGTLRVFATATGLPLEEGSGSLTVTGITASSDGSFTATKTLIQSVGSSSRWSLERKLDEKGLFADRVNAVRFSPDGKTLATGGGELSRSGDIIFFDAASGKVKKTWKEKHSDAVLCLDYSPDGKRLASGAADKIARVTDVATGKQLNLFEGHTHHVTSIAYRTDGRVLATAGADGTVVTWDMIIGERKRKIEGWTKEVTSLQFIGATNQLVTSAGDNRIRLVTDDGTEVRAIANLPDYMQAAVSVPNGSTFIGGGEDSILRVWDGAGKELAVFGAN</sequence>
<dbReference type="PANTHER" id="PTHR19848:SF8">
    <property type="entry name" value="F-BOX AND WD REPEAT DOMAIN CONTAINING 7"/>
    <property type="match status" value="1"/>
</dbReference>
<evidence type="ECO:0000256" key="8">
    <source>
        <dbReference type="SAM" id="SignalP"/>
    </source>
</evidence>
<keyword evidence="4 6" id="KW-0408">Iron</keyword>
<evidence type="ECO:0000256" key="1">
    <source>
        <dbReference type="ARBA" id="ARBA00022574"/>
    </source>
</evidence>
<dbReference type="CDD" id="cd00200">
    <property type="entry name" value="WD40"/>
    <property type="match status" value="1"/>
</dbReference>
<feature type="signal peptide" evidence="8">
    <location>
        <begin position="1"/>
        <end position="18"/>
    </location>
</feature>
<dbReference type="InterPro" id="IPR015943">
    <property type="entry name" value="WD40/YVTN_repeat-like_dom_sf"/>
</dbReference>
<keyword evidence="6" id="KW-0349">Heme</keyword>
<dbReference type="Pfam" id="PF07635">
    <property type="entry name" value="PSCyt1"/>
    <property type="match status" value="1"/>
</dbReference>
<evidence type="ECO:0000256" key="6">
    <source>
        <dbReference type="PROSITE-ProRule" id="PRU00433"/>
    </source>
</evidence>
<dbReference type="SUPFAM" id="SSF50978">
    <property type="entry name" value="WD40 repeat-like"/>
    <property type="match status" value="1"/>
</dbReference>
<proteinExistence type="predicted"/>
<dbReference type="GO" id="GO:0046872">
    <property type="term" value="F:metal ion binding"/>
    <property type="evidence" value="ECO:0007669"/>
    <property type="project" value="UniProtKB-KW"/>
</dbReference>
<keyword evidence="7" id="KW-0175">Coiled coil</keyword>
<keyword evidence="1 5" id="KW-0853">WD repeat</keyword>
<dbReference type="InterPro" id="IPR020472">
    <property type="entry name" value="WD40_PAC1"/>
</dbReference>
<dbReference type="PANTHER" id="PTHR19848">
    <property type="entry name" value="WD40 REPEAT PROTEIN"/>
    <property type="match status" value="1"/>
</dbReference>
<organism evidence="10 11">
    <name type="scientific">Prosthecobacter vanneervenii</name>
    <dbReference type="NCBI Taxonomy" id="48466"/>
    <lineage>
        <taxon>Bacteria</taxon>
        <taxon>Pseudomonadati</taxon>
        <taxon>Verrucomicrobiota</taxon>
        <taxon>Verrucomicrobiia</taxon>
        <taxon>Verrucomicrobiales</taxon>
        <taxon>Verrucomicrobiaceae</taxon>
        <taxon>Prosthecobacter</taxon>
    </lineage>
</organism>
<feature type="repeat" description="WD" evidence="5">
    <location>
        <begin position="181"/>
        <end position="221"/>
    </location>
</feature>
<comment type="caution">
    <text evidence="10">The sequence shown here is derived from an EMBL/GenBank/DDBJ whole genome shotgun (WGS) entry which is preliminary data.</text>
</comment>
<protein>
    <submittedName>
        <fullName evidence="10">WD40 repeat protein</fullName>
    </submittedName>
</protein>
<dbReference type="SMART" id="SM00320">
    <property type="entry name" value="WD40"/>
    <property type="match status" value="9"/>
</dbReference>
<evidence type="ECO:0000256" key="5">
    <source>
        <dbReference type="PROSITE-ProRule" id="PRU00221"/>
    </source>
</evidence>
<feature type="repeat" description="WD" evidence="5">
    <location>
        <begin position="635"/>
        <end position="668"/>
    </location>
</feature>
<feature type="coiled-coil region" evidence="7">
    <location>
        <begin position="406"/>
        <end position="464"/>
    </location>
</feature>
<gene>
    <name evidence="10" type="ORF">HNQ65_004717</name>
</gene>
<keyword evidence="11" id="KW-1185">Reference proteome</keyword>
<evidence type="ECO:0000259" key="9">
    <source>
        <dbReference type="PROSITE" id="PS51007"/>
    </source>
</evidence>
<dbReference type="InterPro" id="IPR036322">
    <property type="entry name" value="WD40_repeat_dom_sf"/>
</dbReference>
<dbReference type="EMBL" id="JACHIG010000013">
    <property type="protein sequence ID" value="MBB5035109.1"/>
    <property type="molecule type" value="Genomic_DNA"/>
</dbReference>
<dbReference type="RefSeq" id="WP_184343563.1">
    <property type="nucleotide sequence ID" value="NZ_JACHIG010000013.1"/>
</dbReference>
<reference evidence="10 11" key="1">
    <citation type="submission" date="2020-08" db="EMBL/GenBank/DDBJ databases">
        <title>Genomic Encyclopedia of Type Strains, Phase IV (KMG-IV): sequencing the most valuable type-strain genomes for metagenomic binning, comparative biology and taxonomic classification.</title>
        <authorList>
            <person name="Goeker M."/>
        </authorList>
    </citation>
    <scope>NUCLEOTIDE SEQUENCE [LARGE SCALE GENOMIC DNA]</scope>
    <source>
        <strain evidence="10 11">DSM 12252</strain>
    </source>
</reference>
<accession>A0A7W7YFE5</accession>
<feature type="repeat" description="WD" evidence="5">
    <location>
        <begin position="593"/>
        <end position="634"/>
    </location>
</feature>
<dbReference type="InterPro" id="IPR009056">
    <property type="entry name" value="Cyt_c-like_dom"/>
</dbReference>
<feature type="repeat" description="WD" evidence="5">
    <location>
        <begin position="732"/>
        <end position="750"/>
    </location>
</feature>
<evidence type="ECO:0000256" key="4">
    <source>
        <dbReference type="ARBA" id="ARBA00023004"/>
    </source>
</evidence>
<keyword evidence="2 6" id="KW-0479">Metal-binding</keyword>
<dbReference type="InterPro" id="IPR019775">
    <property type="entry name" value="WD40_repeat_CS"/>
</dbReference>
<dbReference type="Proteomes" id="UP000590740">
    <property type="component" value="Unassembled WGS sequence"/>
</dbReference>
<feature type="domain" description="Cytochrome c" evidence="9">
    <location>
        <begin position="16"/>
        <end position="117"/>
    </location>
</feature>
<dbReference type="PROSITE" id="PS00678">
    <property type="entry name" value="WD_REPEATS_1"/>
    <property type="match status" value="2"/>
</dbReference>
<dbReference type="PROSITE" id="PS51007">
    <property type="entry name" value="CYTC"/>
    <property type="match status" value="1"/>
</dbReference>
<feature type="repeat" description="WD" evidence="5">
    <location>
        <begin position="246"/>
        <end position="280"/>
    </location>
</feature>
<dbReference type="GO" id="GO:0020037">
    <property type="term" value="F:heme binding"/>
    <property type="evidence" value="ECO:0007669"/>
    <property type="project" value="InterPro"/>
</dbReference>